<reference evidence="2" key="1">
    <citation type="submission" date="2021-03" db="EMBL/GenBank/DDBJ databases">
        <title>Draft genome sequence of rust myrtle Austropuccinia psidii MF-1, a brazilian biotype.</title>
        <authorList>
            <person name="Quecine M.C."/>
            <person name="Pachon D.M.R."/>
            <person name="Bonatelli M.L."/>
            <person name="Correr F.H."/>
            <person name="Franceschini L.M."/>
            <person name="Leite T.F."/>
            <person name="Margarido G.R.A."/>
            <person name="Almeida C.A."/>
            <person name="Ferrarezi J.A."/>
            <person name="Labate C.A."/>
        </authorList>
    </citation>
    <scope>NUCLEOTIDE SEQUENCE</scope>
    <source>
        <strain evidence="2">MF-1</strain>
    </source>
</reference>
<evidence type="ECO:0000313" key="3">
    <source>
        <dbReference type="Proteomes" id="UP000765509"/>
    </source>
</evidence>
<evidence type="ECO:0000313" key="2">
    <source>
        <dbReference type="EMBL" id="MBW0488766.1"/>
    </source>
</evidence>
<name>A0A9Q3CUL3_9BASI</name>
<comment type="caution">
    <text evidence="2">The sequence shown here is derived from an EMBL/GenBank/DDBJ whole genome shotgun (WGS) entry which is preliminary data.</text>
</comment>
<organism evidence="2 3">
    <name type="scientific">Austropuccinia psidii MF-1</name>
    <dbReference type="NCBI Taxonomy" id="1389203"/>
    <lineage>
        <taxon>Eukaryota</taxon>
        <taxon>Fungi</taxon>
        <taxon>Dikarya</taxon>
        <taxon>Basidiomycota</taxon>
        <taxon>Pucciniomycotina</taxon>
        <taxon>Pucciniomycetes</taxon>
        <taxon>Pucciniales</taxon>
        <taxon>Sphaerophragmiaceae</taxon>
        <taxon>Austropuccinia</taxon>
    </lineage>
</organism>
<protein>
    <submittedName>
        <fullName evidence="2">Uncharacterized protein</fullName>
    </submittedName>
</protein>
<accession>A0A9Q3CUL3</accession>
<proteinExistence type="predicted"/>
<feature type="region of interest" description="Disordered" evidence="1">
    <location>
        <begin position="1"/>
        <end position="54"/>
    </location>
</feature>
<evidence type="ECO:0000256" key="1">
    <source>
        <dbReference type="SAM" id="MobiDB-lite"/>
    </source>
</evidence>
<dbReference type="Proteomes" id="UP000765509">
    <property type="component" value="Unassembled WGS sequence"/>
</dbReference>
<dbReference type="EMBL" id="AVOT02009758">
    <property type="protein sequence ID" value="MBW0488766.1"/>
    <property type="molecule type" value="Genomic_DNA"/>
</dbReference>
<sequence>MRPTTNPKGQVGPPEPDLPPQSHQSPKCQRDPRMKIGQEPQSISSSSENLPLHSGARLSFTNVLPTKDSAIVHIWYNIPLCNNFSQQYNGNVFRTKLCHSNSSRQINHQL</sequence>
<gene>
    <name evidence="2" type="ORF">O181_028481</name>
</gene>
<dbReference type="AlphaFoldDB" id="A0A9Q3CUL3"/>
<feature type="compositionally biased region" description="Polar residues" evidence="1">
    <location>
        <begin position="39"/>
        <end position="49"/>
    </location>
</feature>
<keyword evidence="3" id="KW-1185">Reference proteome</keyword>